<feature type="transmembrane region" description="Helical" evidence="9">
    <location>
        <begin position="240"/>
        <end position="258"/>
    </location>
</feature>
<dbReference type="EMBL" id="JABFMR010000013">
    <property type="protein sequence ID" value="NUT87906.1"/>
    <property type="molecule type" value="Genomic_DNA"/>
</dbReference>
<feature type="transmembrane region" description="Helical" evidence="9">
    <location>
        <begin position="140"/>
        <end position="158"/>
    </location>
</feature>
<keyword evidence="5 9" id="KW-0812">Transmembrane</keyword>
<dbReference type="InterPro" id="IPR050297">
    <property type="entry name" value="LipidA_mod_glycosyltrf_83"/>
</dbReference>
<feature type="compositionally biased region" description="Polar residues" evidence="8">
    <location>
        <begin position="538"/>
        <end position="547"/>
    </location>
</feature>
<organism evidence="10 11">
    <name type="scientific">Pseudomonas corrugata</name>
    <dbReference type="NCBI Taxonomy" id="47879"/>
    <lineage>
        <taxon>Bacteria</taxon>
        <taxon>Pseudomonadati</taxon>
        <taxon>Pseudomonadota</taxon>
        <taxon>Gammaproteobacteria</taxon>
        <taxon>Pseudomonadales</taxon>
        <taxon>Pseudomonadaceae</taxon>
        <taxon>Pseudomonas</taxon>
    </lineage>
</organism>
<keyword evidence="4" id="KW-0808">Transferase</keyword>
<evidence type="ECO:0008006" key="12">
    <source>
        <dbReference type="Google" id="ProtNLM"/>
    </source>
</evidence>
<gene>
    <name evidence="10" type="ORF">HNO91_15830</name>
</gene>
<evidence type="ECO:0000256" key="2">
    <source>
        <dbReference type="ARBA" id="ARBA00022475"/>
    </source>
</evidence>
<dbReference type="GO" id="GO:0010041">
    <property type="term" value="P:response to iron(III) ion"/>
    <property type="evidence" value="ECO:0007669"/>
    <property type="project" value="TreeGrafter"/>
</dbReference>
<evidence type="ECO:0000256" key="3">
    <source>
        <dbReference type="ARBA" id="ARBA00022676"/>
    </source>
</evidence>
<keyword evidence="3" id="KW-0328">Glycosyltransferase</keyword>
<feature type="transmembrane region" description="Helical" evidence="9">
    <location>
        <begin position="207"/>
        <end position="228"/>
    </location>
</feature>
<sequence>MRDISVYLKKPASRLVDRVALATLVALALVVRFHGISVPAIWYDEAFSVLLARHEPWQIWSITARDIHPPLYYLLLHYWMTLFGDGVVAVRSLSAMMDIGTVLLSVKLMSLVSTRRATWIAALLLVLLPISVRYSQEARMYTLLGFWLMGATVALVCWTEGYRKKRFACIYVVLMTAAFYTHYFAALCVLVHWFHWWWGRSDIAHSISARAWILANGAIVVLFVPWLPHFIEQLAGWDEFGWIPPITGQAVLSLVWQFTVMNGVGAQSLLIRAVPLALIVTCAIVLVWKKNAPYRFHGLLIGYFFIPAVVLALVAIIVPVFVPRYLTFAAVGLPLIVAVALDSLARRTGVLVLALVVMVTAEMQGLQSVYRQADGLNGTDLRRDFRLDVLAAKIKEAVRPGDEIVLESLIWYLPFDYYNKTDIQPRLYLRLPATTILKLIERGGYATISGNLGWVYFNNLQVLKCLGHRVWWVAVEILPEDQLLLETDWELTLTLKEGGMAASLFTLKATPASTEAGNQPAVTQPPLPKAQNCPPAPSATSANKTRH</sequence>
<dbReference type="PANTHER" id="PTHR33908:SF3">
    <property type="entry name" value="UNDECAPRENYL PHOSPHATE-ALPHA-4-AMINO-4-DEOXY-L-ARABINOSE ARABINOSYL TRANSFERASE"/>
    <property type="match status" value="1"/>
</dbReference>
<keyword evidence="6 9" id="KW-1133">Transmembrane helix</keyword>
<name>A0A7Y5Z8K4_9PSED</name>
<keyword evidence="7 9" id="KW-0472">Membrane</keyword>
<protein>
    <recommendedName>
        <fullName evidence="12">Glycosyltransferase RgtA/B/C/D-like domain-containing protein</fullName>
    </recommendedName>
</protein>
<dbReference type="RefSeq" id="WP_175362994.1">
    <property type="nucleotide sequence ID" value="NZ_JABFMR010000013.1"/>
</dbReference>
<evidence type="ECO:0000256" key="8">
    <source>
        <dbReference type="SAM" id="MobiDB-lite"/>
    </source>
</evidence>
<accession>A0A7Y5Z8K4</accession>
<dbReference type="Proteomes" id="UP000536720">
    <property type="component" value="Unassembled WGS sequence"/>
</dbReference>
<evidence type="ECO:0000256" key="4">
    <source>
        <dbReference type="ARBA" id="ARBA00022679"/>
    </source>
</evidence>
<evidence type="ECO:0000313" key="11">
    <source>
        <dbReference type="Proteomes" id="UP000536720"/>
    </source>
</evidence>
<evidence type="ECO:0000256" key="1">
    <source>
        <dbReference type="ARBA" id="ARBA00004651"/>
    </source>
</evidence>
<evidence type="ECO:0000256" key="7">
    <source>
        <dbReference type="ARBA" id="ARBA00023136"/>
    </source>
</evidence>
<feature type="transmembrane region" description="Helical" evidence="9">
    <location>
        <begin position="78"/>
        <end position="105"/>
    </location>
</feature>
<evidence type="ECO:0000256" key="5">
    <source>
        <dbReference type="ARBA" id="ARBA00022692"/>
    </source>
</evidence>
<feature type="region of interest" description="Disordered" evidence="8">
    <location>
        <begin position="515"/>
        <end position="547"/>
    </location>
</feature>
<dbReference type="GO" id="GO:0005886">
    <property type="term" value="C:plasma membrane"/>
    <property type="evidence" value="ECO:0007669"/>
    <property type="project" value="UniProtKB-SubCell"/>
</dbReference>
<dbReference type="GO" id="GO:0016763">
    <property type="term" value="F:pentosyltransferase activity"/>
    <property type="evidence" value="ECO:0007669"/>
    <property type="project" value="TreeGrafter"/>
</dbReference>
<feature type="transmembrane region" description="Helical" evidence="9">
    <location>
        <begin position="270"/>
        <end position="288"/>
    </location>
</feature>
<comment type="caution">
    <text evidence="10">The sequence shown here is derived from an EMBL/GenBank/DDBJ whole genome shotgun (WGS) entry which is preliminary data.</text>
</comment>
<feature type="transmembrane region" description="Helical" evidence="9">
    <location>
        <begin position="170"/>
        <end position="195"/>
    </location>
</feature>
<evidence type="ECO:0000256" key="9">
    <source>
        <dbReference type="SAM" id="Phobius"/>
    </source>
</evidence>
<comment type="subcellular location">
    <subcellularLocation>
        <location evidence="1">Cell membrane</location>
        <topology evidence="1">Multi-pass membrane protein</topology>
    </subcellularLocation>
</comment>
<keyword evidence="2" id="KW-1003">Cell membrane</keyword>
<feature type="transmembrane region" description="Helical" evidence="9">
    <location>
        <begin position="21"/>
        <end position="43"/>
    </location>
</feature>
<proteinExistence type="predicted"/>
<feature type="transmembrane region" description="Helical" evidence="9">
    <location>
        <begin position="117"/>
        <end position="134"/>
    </location>
</feature>
<evidence type="ECO:0000313" key="10">
    <source>
        <dbReference type="EMBL" id="NUT87906.1"/>
    </source>
</evidence>
<reference evidence="10 11" key="1">
    <citation type="journal article" date="2020" name="Front. Plant Sci.">
        <title>Isolation of Rhizosphere Bacteria That Improve Quality and Water Stress Tolerance in Greenhouse Ornamentals.</title>
        <authorList>
            <person name="Nordstedt N.P."/>
            <person name="Jones M.L."/>
        </authorList>
    </citation>
    <scope>NUCLEOTIDE SEQUENCE [LARGE SCALE GENOMIC DNA]</scope>
    <source>
        <strain evidence="10 11">C7D2</strain>
    </source>
</reference>
<evidence type="ECO:0000256" key="6">
    <source>
        <dbReference type="ARBA" id="ARBA00022989"/>
    </source>
</evidence>
<dbReference type="GO" id="GO:0009103">
    <property type="term" value="P:lipopolysaccharide biosynthetic process"/>
    <property type="evidence" value="ECO:0007669"/>
    <property type="project" value="TreeGrafter"/>
</dbReference>
<dbReference type="AlphaFoldDB" id="A0A7Y5Z8K4"/>
<feature type="transmembrane region" description="Helical" evidence="9">
    <location>
        <begin position="300"/>
        <end position="318"/>
    </location>
</feature>
<dbReference type="PANTHER" id="PTHR33908">
    <property type="entry name" value="MANNOSYLTRANSFERASE YKCB-RELATED"/>
    <property type="match status" value="1"/>
</dbReference>